<name>A0ACC0KXI1_CHOFU</name>
<keyword evidence="2" id="KW-1185">Reference proteome</keyword>
<evidence type="ECO:0000313" key="1">
    <source>
        <dbReference type="EMBL" id="KAI8441259.1"/>
    </source>
</evidence>
<evidence type="ECO:0000313" key="2">
    <source>
        <dbReference type="Proteomes" id="UP001064048"/>
    </source>
</evidence>
<proteinExistence type="predicted"/>
<sequence>MEEHLNLQKDHKSRISKAYANFKKSPKDRLTTSYLETRLEDLERLWQQFTIDHQEILKSYDANSLQKTKYMSEDTYDSTGELYMEYKCELKEKLNNLTSVPSFINPIVSNSASSGLKSNQVKLPRITIPTFSGKYTEWMSFRELFVSLIHNNKEIDNVQKLHYLKANLTGEAEQRHHSLLHQKGELPPTNGGDSGEHPVHTQHVTNSMDDSTPSASVATHFVNKVTQQVLLATAVVEARSRERDERHLLRALIDQGSQASFITSAAVQLLGLKRTAAKGLISGLGGKQNVVSKSTVQVTITSRFDSRVIIKVTAYVLDKLTTYLPAVNVSIASWPELQGINLADPEYYTPNKIDMLLGAEVYAQIIDTGLIRCPPQGSPVAQNTTLGWILSGQVGSQPNISCTLVSMHTQVDQLLRSFWELESEPSNNPKILSPEEQRCEEIYHATTTRDKNGRYVVRLPLRDEEPLCLDGDSREIALRRFHSLERKLQRDQRLKTEYTRVFHEYRELEHMEQLSEKESEERGLYLPHHAVVRDDKDTTKVRIVFDASCRGTNGISLNDDLLVGPTLQADLRHIIMRWRMHPVCFIADIVKMYRQVIIDERDTKFQRVLWRDSPNENIQEYKLNRVTFGTSSAPYLAVKSLIQVAVDEGKDFPLAASRVRQDFYMDDLMSGCQSETEAIEVYYQMKALLSKGGFELQKWSSNSKAMLEGIKENNSGRDEHKKIEMKQEAVNKILGLTWDRDRDEFTYAVRLPPPTAPVTKRKVTSDIAKLYDPLGWIAPSIVQAKILIQRLWLSGIDWDEELPSPLLDEWLTYREELSKLTEFRLHRWTNHRSNATLVELHGFSDASNAAYAAVVYLRVIDAEGRVHVSLVTAKTRVAPIKQVSIPRLELCGAVLLSKLLVDVSDVLGVQKSHIHAWTDSEVVLAWLSSHPSRWKTFIGNRCSEILTATSRSQWAHVKSDHNPADCASRGVGAAELNNFELWLHGPTWLKKTVVTYPNPKSLITKLEERNIKTHLGTTAAGNDDEGESMWSKYSSLTKLLRVVAYCRRFLKNKRKNHTYLLKTELEEALAIMVKRSQIEAYGEEINDIKRGKLKRKSKLTSFTPQIDEEGIIRVGGRLQLANIDYDQKHPILLPKSCWLTQLVVRDAHCKTLHGGAPLMVNYIKAKFCIPGLKNLAKAHVKKCIPCVRHAANIRNQLMGQLPAPRVNQTKSFLHSGVDYAGPINMRLSKGRGNKAYKGYICLFVCMATRAVHIEPVSDLSTAGFLAAFKRFIGRRGHCSDLYSDNGSNFVGAAKELQHLFDVEKSSLVPEVADWMAINGTQWHFIPPHAPNFGGLWEAGIKSCKFHLKRVIGTSTLTYEEMDTVLTQIEACLNSRPMWHTNDNGEPLPLTPGHFLVGEPLIVAPDRCYEHVPISPLRRWQLCQRMLQDFWRRWSQDYLTQFLQQHKWTQKIPEPKVGDVVLVKEPDLPPARWLMGKVVKTHPATLFFFIFFTHIHRMFQMAEEFYTSMGLKPVPPEFWRGSMLVRPAQRSVQCTASAWDFCNRIDYRIKQCTEVTMQDLISTHHEMAHIQYYLQYADQPQLFRDGANPAFHEAVANAATLSVYNLPHLQRVGLYQNKSHDPYEVSINFLMTMALEKVAYLPFAFMVDQWRWSVFEDGVQNMNSRWWQMKLRYQASSRLPPPKLAHMMLLMIER</sequence>
<comment type="caution">
    <text evidence="1">The sequence shown here is derived from an EMBL/GenBank/DDBJ whole genome shotgun (WGS) entry which is preliminary data.</text>
</comment>
<protein>
    <submittedName>
        <fullName evidence="1">Uncharacterized protein</fullName>
    </submittedName>
</protein>
<accession>A0ACC0KXI1</accession>
<organism evidence="1 2">
    <name type="scientific">Choristoneura fumiferana</name>
    <name type="common">Spruce budworm moth</name>
    <name type="synonym">Archips fumiferana</name>
    <dbReference type="NCBI Taxonomy" id="7141"/>
    <lineage>
        <taxon>Eukaryota</taxon>
        <taxon>Metazoa</taxon>
        <taxon>Ecdysozoa</taxon>
        <taxon>Arthropoda</taxon>
        <taxon>Hexapoda</taxon>
        <taxon>Insecta</taxon>
        <taxon>Pterygota</taxon>
        <taxon>Neoptera</taxon>
        <taxon>Endopterygota</taxon>
        <taxon>Lepidoptera</taxon>
        <taxon>Glossata</taxon>
        <taxon>Ditrysia</taxon>
        <taxon>Tortricoidea</taxon>
        <taxon>Tortricidae</taxon>
        <taxon>Tortricinae</taxon>
        <taxon>Choristoneura</taxon>
    </lineage>
</organism>
<dbReference type="Proteomes" id="UP001064048">
    <property type="component" value="Chromosome 27"/>
</dbReference>
<reference evidence="1 2" key="1">
    <citation type="journal article" date="2022" name="Genome Biol. Evol.">
        <title>The Spruce Budworm Genome: Reconstructing the Evolutionary History of Antifreeze Proteins.</title>
        <authorList>
            <person name="Beliveau C."/>
            <person name="Gagne P."/>
            <person name="Picq S."/>
            <person name="Vernygora O."/>
            <person name="Keeling C.I."/>
            <person name="Pinkney K."/>
            <person name="Doucet D."/>
            <person name="Wen F."/>
            <person name="Johnston J.S."/>
            <person name="Maaroufi H."/>
            <person name="Boyle B."/>
            <person name="Laroche J."/>
            <person name="Dewar K."/>
            <person name="Juretic N."/>
            <person name="Blackburn G."/>
            <person name="Nisole A."/>
            <person name="Brunet B."/>
            <person name="Brandao M."/>
            <person name="Lumley L."/>
            <person name="Duan J."/>
            <person name="Quan G."/>
            <person name="Lucarotti C.J."/>
            <person name="Roe A.D."/>
            <person name="Sperling F.A.H."/>
            <person name="Levesque R.C."/>
            <person name="Cusson M."/>
        </authorList>
    </citation>
    <scope>NUCLEOTIDE SEQUENCE [LARGE SCALE GENOMIC DNA]</scope>
    <source>
        <strain evidence="1">Glfc:IPQL:Cfum</strain>
    </source>
</reference>
<gene>
    <name evidence="1" type="ORF">MSG28_014900</name>
</gene>
<dbReference type="EMBL" id="CM046127">
    <property type="protein sequence ID" value="KAI8441259.1"/>
    <property type="molecule type" value="Genomic_DNA"/>
</dbReference>